<dbReference type="AlphaFoldDB" id="A0A222EP70"/>
<proteinExistence type="predicted"/>
<name>A0A222EP70_9MOLU</name>
<gene>
    <name evidence="1" type="ORF">SCORR_v1c03300</name>
</gene>
<evidence type="ECO:0000313" key="2">
    <source>
        <dbReference type="Proteomes" id="UP000203229"/>
    </source>
</evidence>
<protein>
    <submittedName>
        <fullName evidence="1">Uncharacterized protein</fullName>
    </submittedName>
</protein>
<dbReference type="Proteomes" id="UP000203229">
    <property type="component" value="Chromosome"/>
</dbReference>
<dbReference type="OrthoDB" id="387437at2"/>
<accession>A0A222EP70</accession>
<organism evidence="1 2">
    <name type="scientific">Spiroplasma corruscae</name>
    <dbReference type="NCBI Taxonomy" id="216934"/>
    <lineage>
        <taxon>Bacteria</taxon>
        <taxon>Bacillati</taxon>
        <taxon>Mycoplasmatota</taxon>
        <taxon>Mollicutes</taxon>
        <taxon>Entomoplasmatales</taxon>
        <taxon>Spiroplasmataceae</taxon>
        <taxon>Spiroplasma</taxon>
    </lineage>
</organism>
<evidence type="ECO:0000313" key="1">
    <source>
        <dbReference type="EMBL" id="ASP28104.1"/>
    </source>
</evidence>
<dbReference type="RefSeq" id="WP_094048537.1">
    <property type="nucleotide sequence ID" value="NZ_CP022535.1"/>
</dbReference>
<dbReference type="KEGG" id="scou:SCORR_v1c03300"/>
<dbReference type="EMBL" id="CP022535">
    <property type="protein sequence ID" value="ASP28104.1"/>
    <property type="molecule type" value="Genomic_DNA"/>
</dbReference>
<sequence length="445" mass="53789">MKLNYEINKFNSAVKKMTFKRKDLLDFINSKYNYIKDELSKVYINFKKMGDFAYNTFTSNNKIINLDLSIVKYNFSSKITHDSIQNEFLEVIKNIDFISEIHTHKKGSYLNIILKFKNYSINFRVISILYKKYNKGRFYIINKNNENYEEIAIKLQEDFIYANKLSSGLLFSLKRLMNYILKNEFCYTYNLDMIMLRWFYEYVCKSVDDFILKNYKDNNNLNIKKFLTPSVFKKWIKNNISFLDLVYFIFVKWDSTTTYYYKLSGFLNEEMFDDISRWSQNTYSAFSLPKNYISRISIFDSNNYEDKRYMQNNLSEEDGFSEIVWSKYKNEGMKYLVTPKLRSGIPNFIMFKKWLVSKSNSLYLMLGENLQSEIKTTKTREAINELNYIANNWFTKYNQMLKYLQPFFDRKYSFFNSFKIDELVAYILNTVDKISKDDWLIKNYF</sequence>
<reference evidence="1 2" key="1">
    <citation type="submission" date="2017-07" db="EMBL/GenBank/DDBJ databases">
        <title>Complete genome sequence of Spiroplasma corruscae EC-1 (DSM 19793).</title>
        <authorList>
            <person name="Tsai Y.-M."/>
            <person name="Lo W.-S."/>
            <person name="Kuo C.-H."/>
        </authorList>
    </citation>
    <scope>NUCLEOTIDE SEQUENCE [LARGE SCALE GENOMIC DNA]</scope>
    <source>
        <strain evidence="1 2">EC-1</strain>
    </source>
</reference>
<keyword evidence="2" id="KW-1185">Reference proteome</keyword>